<dbReference type="Proteomes" id="UP000323300">
    <property type="component" value="Unassembled WGS sequence"/>
</dbReference>
<dbReference type="Pfam" id="PF13670">
    <property type="entry name" value="PepSY_2"/>
    <property type="match status" value="1"/>
</dbReference>
<evidence type="ECO:0000313" key="3">
    <source>
        <dbReference type="EMBL" id="SFK24112.1"/>
    </source>
</evidence>
<feature type="domain" description="PepSY" evidence="2">
    <location>
        <begin position="9"/>
        <end position="85"/>
    </location>
</feature>
<dbReference type="InterPro" id="IPR025711">
    <property type="entry name" value="PepSY"/>
</dbReference>
<evidence type="ECO:0000259" key="2">
    <source>
        <dbReference type="Pfam" id="PF13670"/>
    </source>
</evidence>
<proteinExistence type="predicted"/>
<reference evidence="3 4" key="1">
    <citation type="submission" date="2016-10" db="EMBL/GenBank/DDBJ databases">
        <authorList>
            <person name="Varghese N."/>
            <person name="Submissions S."/>
        </authorList>
    </citation>
    <scope>NUCLEOTIDE SEQUENCE [LARGE SCALE GENOMIC DNA]</scope>
    <source>
        <strain evidence="3 4">DSM 21822</strain>
    </source>
</reference>
<evidence type="ECO:0000256" key="1">
    <source>
        <dbReference type="SAM" id="SignalP"/>
    </source>
</evidence>
<feature type="signal peptide" evidence="1">
    <location>
        <begin position="1"/>
        <end position="21"/>
    </location>
</feature>
<dbReference type="AlphaFoldDB" id="A0A1I3XX93"/>
<keyword evidence="1" id="KW-0732">Signal</keyword>
<dbReference type="OrthoDB" id="8099763at2"/>
<organism evidence="3 4">
    <name type="scientific">Neomesorhizobium albiziae</name>
    <dbReference type="NCBI Taxonomy" id="335020"/>
    <lineage>
        <taxon>Bacteria</taxon>
        <taxon>Pseudomonadati</taxon>
        <taxon>Pseudomonadota</taxon>
        <taxon>Alphaproteobacteria</taxon>
        <taxon>Hyphomicrobiales</taxon>
        <taxon>Phyllobacteriaceae</taxon>
        <taxon>Neomesorhizobium</taxon>
    </lineage>
</organism>
<keyword evidence="4" id="KW-1185">Reference proteome</keyword>
<accession>A0A1I3XX93</accession>
<gene>
    <name evidence="3" type="ORF">SAMN04488498_10420</name>
</gene>
<dbReference type="RefSeq" id="WP_149759713.1">
    <property type="nucleotide sequence ID" value="NZ_BSPE01000007.1"/>
</dbReference>
<evidence type="ECO:0000313" key="4">
    <source>
        <dbReference type="Proteomes" id="UP000323300"/>
    </source>
</evidence>
<sequence>MRIAIPGLLMTALLLTAPAVAQTQPQPMPPDKSLKLSEIIAKIEQRDQFRYIHEIDWDRDGYYDITYYTSDKAKVEIKIDPVTGETRM</sequence>
<name>A0A1I3XX93_9HYPH</name>
<dbReference type="EMBL" id="FOSL01000004">
    <property type="protein sequence ID" value="SFK24112.1"/>
    <property type="molecule type" value="Genomic_DNA"/>
</dbReference>
<protein>
    <submittedName>
        <fullName evidence="3">Peptidase propeptide and YPEB domain-containing protein</fullName>
    </submittedName>
</protein>
<feature type="chain" id="PRO_5009302403" evidence="1">
    <location>
        <begin position="22"/>
        <end position="88"/>
    </location>
</feature>